<dbReference type="KEGG" id="fls:GLV81_16600"/>
<dbReference type="Pfam" id="PF14362">
    <property type="entry name" value="DUF4407"/>
    <property type="match status" value="1"/>
</dbReference>
<evidence type="ECO:0000256" key="1">
    <source>
        <dbReference type="SAM" id="Phobius"/>
    </source>
</evidence>
<evidence type="ECO:0000313" key="3">
    <source>
        <dbReference type="Proteomes" id="UP000426027"/>
    </source>
</evidence>
<keyword evidence="1" id="KW-0472">Membrane</keyword>
<dbReference type="InterPro" id="IPR025519">
    <property type="entry name" value="DUF4407"/>
</dbReference>
<keyword evidence="3" id="KW-1185">Reference proteome</keyword>
<reference evidence="2 3" key="1">
    <citation type="submission" date="2019-11" db="EMBL/GenBank/DDBJ databases">
        <authorList>
            <person name="Im W.T."/>
        </authorList>
    </citation>
    <scope>NUCLEOTIDE SEQUENCE [LARGE SCALE GENOMIC DNA]</scope>
    <source>
        <strain evidence="2 3">SB-02</strain>
    </source>
</reference>
<keyword evidence="1" id="KW-1133">Transmembrane helix</keyword>
<proteinExistence type="predicted"/>
<dbReference type="AlphaFoldDB" id="A0A6I6GCQ4"/>
<keyword evidence="1" id="KW-0812">Transmembrane</keyword>
<accession>A0A6I6GCQ4</accession>
<dbReference type="EMBL" id="CP046566">
    <property type="protein sequence ID" value="QGW29513.1"/>
    <property type="molecule type" value="Genomic_DNA"/>
</dbReference>
<gene>
    <name evidence="2" type="ORF">GLV81_16600</name>
</gene>
<sequence length="286" mass="32190">MLRMVLALVIGLFMAQPAVLYLFDQEVKTQASIDNGVRVQQKRQQLDSIYAGQKKAATLQLAQYESQAQARYNELLQAQQAYLAEADGTGGSGTKGISVIAKAKQQAYAERTAAYEHWQTQHKPAMDSLRNELSNIETKIRKDEAAFAQLLNHGFLTRIEAMQHLVAQNQAVAFRYYLIMALLMLIELMPVIVKSLMPAGPYAVAAMETEQFDIDQIRRDLTAKKAAADHDPQLRQATEAASISQMHERFASLAKAEIEQESAQWQANTGRTSQQFWQSLFKRLLR</sequence>
<organism evidence="2 3">
    <name type="scientific">Phnomibacter ginsenosidimutans</name>
    <dbReference type="NCBI Taxonomy" id="2676868"/>
    <lineage>
        <taxon>Bacteria</taxon>
        <taxon>Pseudomonadati</taxon>
        <taxon>Bacteroidota</taxon>
        <taxon>Chitinophagia</taxon>
        <taxon>Chitinophagales</taxon>
        <taxon>Chitinophagaceae</taxon>
        <taxon>Phnomibacter</taxon>
    </lineage>
</organism>
<evidence type="ECO:0000313" key="2">
    <source>
        <dbReference type="EMBL" id="QGW29513.1"/>
    </source>
</evidence>
<dbReference type="Proteomes" id="UP000426027">
    <property type="component" value="Chromosome"/>
</dbReference>
<name>A0A6I6GCQ4_9BACT</name>
<protein>
    <submittedName>
        <fullName evidence="2">DUF4407 domain-containing protein</fullName>
    </submittedName>
</protein>
<feature type="transmembrane region" description="Helical" evidence="1">
    <location>
        <begin position="174"/>
        <end position="193"/>
    </location>
</feature>